<feature type="region of interest" description="Disordered" evidence="12">
    <location>
        <begin position="280"/>
        <end position="356"/>
    </location>
</feature>
<dbReference type="PANTHER" id="PTHR48022">
    <property type="entry name" value="PLASTIDIC GLUCOSE TRANSPORTER 4"/>
    <property type="match status" value="1"/>
</dbReference>
<comment type="caution">
    <text evidence="15">The sequence shown here is derived from an EMBL/GenBank/DDBJ whole genome shotgun (WGS) entry which is preliminary data.</text>
</comment>
<gene>
    <name evidence="15" type="ORF">GQX73_g3204</name>
</gene>
<feature type="transmembrane region" description="Helical" evidence="13">
    <location>
        <begin position="1163"/>
        <end position="1184"/>
    </location>
</feature>
<accession>A0A7C8IZS0</accession>
<proteinExistence type="inferred from homology"/>
<comment type="similarity">
    <text evidence="3">Belongs to the major facilitator superfamily. Sugar transporter (TC 2.A.1.1) family.</text>
</comment>
<feature type="transmembrane region" description="Helical" evidence="13">
    <location>
        <begin position="1013"/>
        <end position="1035"/>
    </location>
</feature>
<evidence type="ECO:0000256" key="3">
    <source>
        <dbReference type="ARBA" id="ARBA00010992"/>
    </source>
</evidence>
<dbReference type="GO" id="GO:0008270">
    <property type="term" value="F:zinc ion binding"/>
    <property type="evidence" value="ECO:0007669"/>
    <property type="project" value="UniProtKB-KW"/>
</dbReference>
<evidence type="ECO:0000313" key="16">
    <source>
        <dbReference type="Proteomes" id="UP000481858"/>
    </source>
</evidence>
<feature type="region of interest" description="Disordered" evidence="12">
    <location>
        <begin position="36"/>
        <end position="73"/>
    </location>
</feature>
<evidence type="ECO:0000313" key="15">
    <source>
        <dbReference type="EMBL" id="KAF2970362.1"/>
    </source>
</evidence>
<dbReference type="InterPro" id="IPR020846">
    <property type="entry name" value="MFS_dom"/>
</dbReference>
<keyword evidence="8 13" id="KW-1133">Transmembrane helix</keyword>
<keyword evidence="9" id="KW-0805">Transcription regulation</keyword>
<dbReference type="Pfam" id="PF00083">
    <property type="entry name" value="Sugar_tr"/>
    <property type="match status" value="1"/>
</dbReference>
<feature type="compositionally biased region" description="Basic and acidic residues" evidence="12">
    <location>
        <begin position="317"/>
        <end position="333"/>
    </location>
</feature>
<evidence type="ECO:0000256" key="11">
    <source>
        <dbReference type="ARBA" id="ARBA00023163"/>
    </source>
</evidence>
<evidence type="ECO:0000256" key="4">
    <source>
        <dbReference type="ARBA" id="ARBA00022692"/>
    </source>
</evidence>
<evidence type="ECO:0000256" key="12">
    <source>
        <dbReference type="SAM" id="MobiDB-lite"/>
    </source>
</evidence>
<dbReference type="InterPro" id="IPR019135">
    <property type="entry name" value="Polycomb_protein_VEFS-Box"/>
</dbReference>
<dbReference type="FunFam" id="1.20.1250.20:FF:000078">
    <property type="entry name" value="MFS maltose transporter, putative"/>
    <property type="match status" value="1"/>
</dbReference>
<dbReference type="AlphaFoldDB" id="A0A7C8IZS0"/>
<dbReference type="SUPFAM" id="SSF103473">
    <property type="entry name" value="MFS general substrate transporter"/>
    <property type="match status" value="1"/>
</dbReference>
<dbReference type="InterPro" id="IPR005829">
    <property type="entry name" value="Sugar_transporter_CS"/>
</dbReference>
<evidence type="ECO:0000256" key="9">
    <source>
        <dbReference type="ARBA" id="ARBA00023015"/>
    </source>
</evidence>
<keyword evidence="10 13" id="KW-0472">Membrane</keyword>
<evidence type="ECO:0000256" key="5">
    <source>
        <dbReference type="ARBA" id="ARBA00022723"/>
    </source>
</evidence>
<feature type="transmembrane region" description="Helical" evidence="13">
    <location>
        <begin position="1092"/>
        <end position="1112"/>
    </location>
</feature>
<dbReference type="Gene3D" id="1.20.1250.20">
    <property type="entry name" value="MFS general substrate transporter like domains"/>
    <property type="match status" value="1"/>
</dbReference>
<feature type="transmembrane region" description="Helical" evidence="13">
    <location>
        <begin position="827"/>
        <end position="846"/>
    </location>
</feature>
<feature type="region of interest" description="Disordered" evidence="12">
    <location>
        <begin position="630"/>
        <end position="651"/>
    </location>
</feature>
<evidence type="ECO:0000256" key="7">
    <source>
        <dbReference type="ARBA" id="ARBA00022833"/>
    </source>
</evidence>
<dbReference type="EMBL" id="WUBL01000024">
    <property type="protein sequence ID" value="KAF2970362.1"/>
    <property type="molecule type" value="Genomic_DNA"/>
</dbReference>
<dbReference type="GO" id="GO:0016020">
    <property type="term" value="C:membrane"/>
    <property type="evidence" value="ECO:0007669"/>
    <property type="project" value="UniProtKB-SubCell"/>
</dbReference>
<comment type="similarity">
    <text evidence="2">Belongs to the VEFS (VRN2-EMF2-FIS2-SU(Z)12) family.</text>
</comment>
<keyword evidence="11" id="KW-0804">Transcription</keyword>
<dbReference type="InterPro" id="IPR005828">
    <property type="entry name" value="MFS_sugar_transport-like"/>
</dbReference>
<dbReference type="PANTHER" id="PTHR48022:SF5">
    <property type="entry name" value="ALPHA-GLUCOSIDES PERMEASE MPH2-RELATED"/>
    <property type="match status" value="1"/>
</dbReference>
<evidence type="ECO:0000256" key="13">
    <source>
        <dbReference type="SAM" id="Phobius"/>
    </source>
</evidence>
<dbReference type="InParanoid" id="A0A7C8IZS0"/>
<evidence type="ECO:0000256" key="2">
    <source>
        <dbReference type="ARBA" id="ARBA00007416"/>
    </source>
</evidence>
<dbReference type="InterPro" id="IPR036259">
    <property type="entry name" value="MFS_trans_sf"/>
</dbReference>
<keyword evidence="5" id="KW-0479">Metal-binding</keyword>
<evidence type="ECO:0000256" key="8">
    <source>
        <dbReference type="ARBA" id="ARBA00022989"/>
    </source>
</evidence>
<evidence type="ECO:0000256" key="10">
    <source>
        <dbReference type="ARBA" id="ARBA00023136"/>
    </source>
</evidence>
<comment type="subcellular location">
    <subcellularLocation>
        <location evidence="1">Membrane</location>
        <topology evidence="1">Multi-pass membrane protein</topology>
    </subcellularLocation>
</comment>
<dbReference type="InterPro" id="IPR050360">
    <property type="entry name" value="MFS_Sugar_Transporters"/>
</dbReference>
<dbReference type="Pfam" id="PF09733">
    <property type="entry name" value="VEFS-Box"/>
    <property type="match status" value="1"/>
</dbReference>
<dbReference type="Proteomes" id="UP000481858">
    <property type="component" value="Unassembled WGS sequence"/>
</dbReference>
<dbReference type="CDD" id="cd21552">
    <property type="entry name" value="VEFS-box_ctSUZ12-like"/>
    <property type="match status" value="1"/>
</dbReference>
<name>A0A7C8IZS0_9PEZI</name>
<dbReference type="OrthoDB" id="166746at2759"/>
<evidence type="ECO:0000259" key="14">
    <source>
        <dbReference type="PROSITE" id="PS50850"/>
    </source>
</evidence>
<feature type="compositionally biased region" description="Polar residues" evidence="12">
    <location>
        <begin position="37"/>
        <end position="49"/>
    </location>
</feature>
<dbReference type="PROSITE" id="PS00217">
    <property type="entry name" value="SUGAR_TRANSPORT_2"/>
    <property type="match status" value="1"/>
</dbReference>
<organism evidence="15 16">
    <name type="scientific">Xylaria multiplex</name>
    <dbReference type="NCBI Taxonomy" id="323545"/>
    <lineage>
        <taxon>Eukaryota</taxon>
        <taxon>Fungi</taxon>
        <taxon>Dikarya</taxon>
        <taxon>Ascomycota</taxon>
        <taxon>Pezizomycotina</taxon>
        <taxon>Sordariomycetes</taxon>
        <taxon>Xylariomycetidae</taxon>
        <taxon>Xylariales</taxon>
        <taxon>Xylariaceae</taxon>
        <taxon>Xylaria</taxon>
    </lineage>
</organism>
<feature type="domain" description="Major facilitator superfamily (MFS) profile" evidence="14">
    <location>
        <begin position="746"/>
        <end position="1190"/>
    </location>
</feature>
<dbReference type="GO" id="GO:0005351">
    <property type="term" value="F:carbohydrate:proton symporter activity"/>
    <property type="evidence" value="ECO:0007669"/>
    <property type="project" value="TreeGrafter"/>
</dbReference>
<evidence type="ECO:0000256" key="1">
    <source>
        <dbReference type="ARBA" id="ARBA00004141"/>
    </source>
</evidence>
<feature type="transmembrane region" description="Helical" evidence="13">
    <location>
        <begin position="853"/>
        <end position="870"/>
    </location>
</feature>
<dbReference type="PROSITE" id="PS50850">
    <property type="entry name" value="MFS"/>
    <property type="match status" value="1"/>
</dbReference>
<sequence>MAAVSPYKRDSLPFIHRAWKTAVDHLPKYGGMGIKLSTANGDTPTTNGDHPSRPLKRRRVAETSPEAARAVPSRLLSEVPDDVEKALRIEVLSITRADSLNPRPPNLHYGNGSPEKKDIPVIKAHCRVLVCEWSPDVCRVLYCDSQVCNFKVFRDSDDVCRTARIYLPVPFQIPRQKLVVQRQDEKGCNLSDEYLIRVEIDSAGDSKWPPMDLLSKRHADEDVDTSDPARWLLSSQVIYAFEKGRASGDVKIRKKKEDIPLGMTMDMDLRWSTCHAAASSARFGDSAPPPDVKANHINGALEPLTNGHVNGRVDNSPNDHRKGENERNERNGVAEDEEEHEEATTPSRSLRTREKQNYNLKLLSDKARGKERKEKKRRKLATLERKGGSVTWAVPLIGEFTLENYHCIRCFATHTSLQQLQDHLEFHTDIVYAVDLVHAYIRIFAPNEDALRSSMPTFHSFSSLDDLQESDAEGDVSPQKLPRRILQQRGKPSQPHLGKPQDNRRLIPHIKQPLYDRLSKSLLEPGSLVDPPPVDDTWLVQKHRDIIRDYSDVHQDEKEYIFEWDAFVNKDCVTSEPQLQDVYIRFIQEKAPWITASQNRITEWAKHLSYLKSRNALTEKTIAEAFEVMRRSRSQRRPDQPDAAKAPSPRSAYRKSVAGCPVCGQPVRGPAFVICSSLHTPHPLNCPARFQGRTMGRHADNDVRSKTGDGGVAVEAGDAVSEKQDFEKDVETARAGRRGQSARVDEAVAAAVAGNVEDFMTLVNEANEANERERGNLAYPAFKDRFGIVAPNGERVISASWQNGISGATNVGEIIGLQIAGVVSERWGYRWTIISALVAVTGFIFFPFFAGNLTVFLVGEFFQGMAWGVFQTMTTAYAAEVCPVPLRHYLTAYVNLCWIIGQFISSGVLVGLEPRTDVWGYKIPFAIQWVWPVPIAIGTYLAPESPWWCIQNGKKDKAEESLKRLARSSGFSQREADATLALMVYTDEMEKQVLAGTTYRDCFKGVNLRRTEIVCMVYLAQTLCGTALGGLSTFFYQQAGLSDGDSFKLSWGKDAINFVGVVSSWFILNKVGRRRLILIVGFLGINPPPSTAKAWAAGTLIIFISATSSFSIGPTTYTIVSEIPSTRLRAKSIILARNAYNAINIAFVNIVSYRQLSPDEWGWGLYSGFFWAGFNALFTTYLFFRLPNSNQSAALAETKGRTYAELDILFENRVPARKFASTAVETLIAGTEGAPQKRQAEGIVGE</sequence>
<keyword evidence="16" id="KW-1185">Reference proteome</keyword>
<feature type="transmembrane region" description="Helical" evidence="13">
    <location>
        <begin position="890"/>
        <end position="912"/>
    </location>
</feature>
<protein>
    <recommendedName>
        <fullName evidence="14">Major facilitator superfamily (MFS) profile domain-containing protein</fullName>
    </recommendedName>
</protein>
<evidence type="ECO:0000256" key="6">
    <source>
        <dbReference type="ARBA" id="ARBA00022771"/>
    </source>
</evidence>
<feature type="region of interest" description="Disordered" evidence="12">
    <location>
        <begin position="469"/>
        <end position="503"/>
    </location>
</feature>
<keyword evidence="6" id="KW-0863">Zinc-finger</keyword>
<keyword evidence="7" id="KW-0862">Zinc</keyword>
<reference evidence="15 16" key="1">
    <citation type="submission" date="2019-12" db="EMBL/GenBank/DDBJ databases">
        <title>Draft genome sequence of the ascomycete Xylaria multiplex DSM 110363.</title>
        <authorList>
            <person name="Buettner E."/>
            <person name="Kellner H."/>
        </authorList>
    </citation>
    <scope>NUCLEOTIDE SEQUENCE [LARGE SCALE GENOMIC DNA]</scope>
    <source>
        <strain evidence="15 16">DSM 110363</strain>
    </source>
</reference>
<keyword evidence="4 13" id="KW-0812">Transmembrane</keyword>